<reference evidence="1 2" key="1">
    <citation type="journal article" date="2013" name="Front. Plant Sci.">
        <title>The Reference Genome of the Halophytic Plant Eutrema salsugineum.</title>
        <authorList>
            <person name="Yang R."/>
            <person name="Jarvis D.E."/>
            <person name="Chen H."/>
            <person name="Beilstein M.A."/>
            <person name="Grimwood J."/>
            <person name="Jenkins J."/>
            <person name="Shu S."/>
            <person name="Prochnik S."/>
            <person name="Xin M."/>
            <person name="Ma C."/>
            <person name="Schmutz J."/>
            <person name="Wing R.A."/>
            <person name="Mitchell-Olds T."/>
            <person name="Schumaker K.S."/>
            <person name="Wang X."/>
        </authorList>
    </citation>
    <scope>NUCLEOTIDE SEQUENCE [LARGE SCALE GENOMIC DNA]</scope>
</reference>
<dbReference type="OrthoDB" id="1090283at2759"/>
<dbReference type="PANTHER" id="PTHR14000:SF45">
    <property type="entry name" value="FINGER CCCH DOMAIN PROTEIN, PUTATIVE (DUF3755)-RELATED"/>
    <property type="match status" value="1"/>
</dbReference>
<gene>
    <name evidence="1" type="ORF">EUTSA_v10001690mg</name>
</gene>
<dbReference type="AlphaFoldDB" id="V4L9B9"/>
<dbReference type="Gramene" id="ESQ38967">
    <property type="protein sequence ID" value="ESQ38967"/>
    <property type="gene ID" value="EUTSA_v10001690mg"/>
</dbReference>
<keyword evidence="2" id="KW-1185">Reference proteome</keyword>
<name>V4L9B9_EUTSA</name>
<dbReference type="PANTHER" id="PTHR14000">
    <property type="entry name" value="FINGER CCCH DOMAIN PROTEIN, PUTATIVE (DUF3755)-RELATED"/>
    <property type="match status" value="1"/>
</dbReference>
<protein>
    <submittedName>
        <fullName evidence="1">Uncharacterized protein</fullName>
    </submittedName>
</protein>
<proteinExistence type="predicted"/>
<sequence length="107" mass="12019">MVVASNSVPHLFALSPLLGEEDGITNELLTQNEQFFNQISANLTNPTSSRLTENLTLLYKSRENIRKLLKCLNENVPEPMKHMPPLPEQLNDELATILPPSDLPQLQ</sequence>
<accession>V4L9B9</accession>
<dbReference type="InterPro" id="IPR022228">
    <property type="entry name" value="DUF3755"/>
</dbReference>
<evidence type="ECO:0000313" key="2">
    <source>
        <dbReference type="Proteomes" id="UP000030689"/>
    </source>
</evidence>
<dbReference type="Pfam" id="PF12579">
    <property type="entry name" value="DUF3755"/>
    <property type="match status" value="1"/>
</dbReference>
<dbReference type="STRING" id="72664.V4L9B9"/>
<dbReference type="Proteomes" id="UP000030689">
    <property type="component" value="Unassembled WGS sequence"/>
</dbReference>
<organism evidence="1 2">
    <name type="scientific">Eutrema salsugineum</name>
    <name type="common">Saltwater cress</name>
    <name type="synonym">Sisymbrium salsugineum</name>
    <dbReference type="NCBI Taxonomy" id="72664"/>
    <lineage>
        <taxon>Eukaryota</taxon>
        <taxon>Viridiplantae</taxon>
        <taxon>Streptophyta</taxon>
        <taxon>Embryophyta</taxon>
        <taxon>Tracheophyta</taxon>
        <taxon>Spermatophyta</taxon>
        <taxon>Magnoliopsida</taxon>
        <taxon>eudicotyledons</taxon>
        <taxon>Gunneridae</taxon>
        <taxon>Pentapetalae</taxon>
        <taxon>rosids</taxon>
        <taxon>malvids</taxon>
        <taxon>Brassicales</taxon>
        <taxon>Brassicaceae</taxon>
        <taxon>Eutremeae</taxon>
        <taxon>Eutrema</taxon>
    </lineage>
</organism>
<dbReference type="EMBL" id="KI517481">
    <property type="protein sequence ID" value="ESQ38967.1"/>
    <property type="molecule type" value="Genomic_DNA"/>
</dbReference>
<evidence type="ECO:0000313" key="1">
    <source>
        <dbReference type="EMBL" id="ESQ38967.1"/>
    </source>
</evidence>
<dbReference type="KEGG" id="eus:EUTSA_v10001690mg"/>